<proteinExistence type="predicted"/>
<accession>A0A974WGR2</accession>
<reference evidence="2" key="1">
    <citation type="submission" date="2021-02" db="EMBL/GenBank/DDBJ databases">
        <title>Fulvivirga sp. S481 isolated from sea water.</title>
        <authorList>
            <person name="Bae S.S."/>
            <person name="Baek K."/>
        </authorList>
    </citation>
    <scope>NUCLEOTIDE SEQUENCE</scope>
    <source>
        <strain evidence="2">S481</strain>
    </source>
</reference>
<evidence type="ECO:0000313" key="2">
    <source>
        <dbReference type="EMBL" id="QSE98011.1"/>
    </source>
</evidence>
<dbReference type="Proteomes" id="UP000662783">
    <property type="component" value="Chromosome"/>
</dbReference>
<name>A0A974WGR2_9BACT</name>
<protein>
    <recommendedName>
        <fullName evidence="4">Septum formation inhibitor Maf</fullName>
    </recommendedName>
</protein>
<organism evidence="2 3">
    <name type="scientific">Fulvivirga lutea</name>
    <dbReference type="NCBI Taxonomy" id="2810512"/>
    <lineage>
        <taxon>Bacteria</taxon>
        <taxon>Pseudomonadati</taxon>
        <taxon>Bacteroidota</taxon>
        <taxon>Cytophagia</taxon>
        <taxon>Cytophagales</taxon>
        <taxon>Fulvivirgaceae</taxon>
        <taxon>Fulvivirga</taxon>
    </lineage>
</organism>
<keyword evidence="3" id="KW-1185">Reference proteome</keyword>
<evidence type="ECO:0000256" key="1">
    <source>
        <dbReference type="SAM" id="SignalP"/>
    </source>
</evidence>
<dbReference type="EMBL" id="CP070608">
    <property type="protein sequence ID" value="QSE98011.1"/>
    <property type="molecule type" value="Genomic_DNA"/>
</dbReference>
<feature type="chain" id="PRO_5037156818" description="Septum formation inhibitor Maf" evidence="1">
    <location>
        <begin position="26"/>
        <end position="305"/>
    </location>
</feature>
<sequence>MRRIAFSIILVSIVIGVFSSCQKSANSNPNKVSAIQNKEFSDYWYAGVAEIDSYNLTQARYGEQHEGKAVLIFVTEPFSKSKQVKLDYPDQNPKDNQTVLKLNFTKKFTTGIYPYSMMLSTFTPVERNKYESTEKVTMSSQEWCGHVFAQMNLKNDHYNLASYSYFEQEGDIHVEVEKQLLEDEIWNLIRLEPQSLPTGTIEVIPGLFHTRLLHKNMKPKMAYASVTNDKTKTSFRLEYPEDKRVLTIEFESAFPHKILSWTEKLIGLNGKEITTTATLDKTLLIDYWSKNQNKHSYLRDSLNLQ</sequence>
<evidence type="ECO:0000313" key="3">
    <source>
        <dbReference type="Proteomes" id="UP000662783"/>
    </source>
</evidence>
<evidence type="ECO:0008006" key="4">
    <source>
        <dbReference type="Google" id="ProtNLM"/>
    </source>
</evidence>
<feature type="signal peptide" evidence="1">
    <location>
        <begin position="1"/>
        <end position="25"/>
    </location>
</feature>
<dbReference type="AlphaFoldDB" id="A0A974WGR2"/>
<dbReference type="KEGG" id="fuv:JR347_02715"/>
<gene>
    <name evidence="2" type="ORF">JR347_02715</name>
</gene>
<dbReference type="PROSITE" id="PS51257">
    <property type="entry name" value="PROKAR_LIPOPROTEIN"/>
    <property type="match status" value="1"/>
</dbReference>
<keyword evidence="1" id="KW-0732">Signal</keyword>
<dbReference type="RefSeq" id="WP_205722519.1">
    <property type="nucleotide sequence ID" value="NZ_CP070608.1"/>
</dbReference>